<keyword evidence="1" id="KW-0175">Coiled coil</keyword>
<dbReference type="Proteomes" id="UP000717996">
    <property type="component" value="Unassembled WGS sequence"/>
</dbReference>
<dbReference type="AlphaFoldDB" id="A0A9P6YMD8"/>
<evidence type="ECO:0000256" key="1">
    <source>
        <dbReference type="SAM" id="Coils"/>
    </source>
</evidence>
<comment type="caution">
    <text evidence="3">The sequence shown here is derived from an EMBL/GenBank/DDBJ whole genome shotgun (WGS) entry which is preliminary data.</text>
</comment>
<dbReference type="EMBL" id="JAANIT010000109">
    <property type="protein sequence ID" value="KAG1552068.1"/>
    <property type="molecule type" value="Genomic_DNA"/>
</dbReference>
<dbReference type="InterPro" id="IPR042448">
    <property type="entry name" value="CCNB1IP1"/>
</dbReference>
<dbReference type="PANTHER" id="PTHR14305">
    <property type="entry name" value="E3 UBIQUITIN-PROTEIN LIGASE CCNB1IP1"/>
    <property type="match status" value="1"/>
</dbReference>
<protein>
    <submittedName>
        <fullName evidence="3">Uncharacterized protein</fullName>
    </submittedName>
</protein>
<accession>A0A9P6YMD8</accession>
<feature type="compositionally biased region" description="Basic residues" evidence="2">
    <location>
        <begin position="271"/>
        <end position="286"/>
    </location>
</feature>
<organism evidence="3 4">
    <name type="scientific">Rhizopus oryzae</name>
    <name type="common">Mucormycosis agent</name>
    <name type="synonym">Rhizopus arrhizus var. delemar</name>
    <dbReference type="NCBI Taxonomy" id="64495"/>
    <lineage>
        <taxon>Eukaryota</taxon>
        <taxon>Fungi</taxon>
        <taxon>Fungi incertae sedis</taxon>
        <taxon>Mucoromycota</taxon>
        <taxon>Mucoromycotina</taxon>
        <taxon>Mucoromycetes</taxon>
        <taxon>Mucorales</taxon>
        <taxon>Mucorineae</taxon>
        <taxon>Rhizopodaceae</taxon>
        <taxon>Rhizopus</taxon>
    </lineage>
</organism>
<evidence type="ECO:0000256" key="2">
    <source>
        <dbReference type="SAM" id="MobiDB-lite"/>
    </source>
</evidence>
<dbReference type="GO" id="GO:0007131">
    <property type="term" value="P:reciprocal meiotic recombination"/>
    <property type="evidence" value="ECO:0007669"/>
    <property type="project" value="InterPro"/>
</dbReference>
<dbReference type="OrthoDB" id="441210at2759"/>
<dbReference type="PANTHER" id="PTHR14305:SF0">
    <property type="entry name" value="E3 UBIQUITIN-PROTEIN LIGASE CCNB1IP1"/>
    <property type="match status" value="1"/>
</dbReference>
<evidence type="ECO:0000313" key="3">
    <source>
        <dbReference type="EMBL" id="KAG1552068.1"/>
    </source>
</evidence>
<name>A0A9P6YMD8_RHIOR</name>
<dbReference type="GO" id="GO:0000795">
    <property type="term" value="C:synaptonemal complex"/>
    <property type="evidence" value="ECO:0007669"/>
    <property type="project" value="InterPro"/>
</dbReference>
<gene>
    <name evidence="3" type="ORF">G6F51_001467</name>
</gene>
<sequence>MAESDIHCNVLQCRRPLSTESQACVTSCSRTIKEIQLNPTERYKSSVLAGLKPEVILDISGRAIAFYEYQLSQELCFKSILQSNIEQKYNTLKEQFNMMNRDLNHIIKASLREKELEKKKCQQIALQLEEKTKQFQKLQSMYEKLKRKTIVPNIQQQQQNYNPIPTASSVITSVSRMKATSVAANQTANESLSKISQANLPTAFVPVRPPAIHVSSAVRGLPPSAGMDVGRIPSPIKSAYSVQSNRPLLSINRMVTYPATVVKEEDSGVSRQHHRHKHRRHRVKKM</sequence>
<feature type="region of interest" description="Disordered" evidence="2">
    <location>
        <begin position="264"/>
        <end position="286"/>
    </location>
</feature>
<reference evidence="3" key="1">
    <citation type="journal article" date="2020" name="Microb. Genom.">
        <title>Genetic diversity of clinical and environmental Mucorales isolates obtained from an investigation of mucormycosis cases among solid organ transplant recipients.</title>
        <authorList>
            <person name="Nguyen M.H."/>
            <person name="Kaul D."/>
            <person name="Muto C."/>
            <person name="Cheng S.J."/>
            <person name="Richter R.A."/>
            <person name="Bruno V.M."/>
            <person name="Liu G."/>
            <person name="Beyhan S."/>
            <person name="Sundermann A.J."/>
            <person name="Mounaud S."/>
            <person name="Pasculle A.W."/>
            <person name="Nierman W.C."/>
            <person name="Driscoll E."/>
            <person name="Cumbie R."/>
            <person name="Clancy C.J."/>
            <person name="Dupont C.L."/>
        </authorList>
    </citation>
    <scope>NUCLEOTIDE SEQUENCE</scope>
    <source>
        <strain evidence="3">GL16</strain>
    </source>
</reference>
<dbReference type="GO" id="GO:0061630">
    <property type="term" value="F:ubiquitin protein ligase activity"/>
    <property type="evidence" value="ECO:0007669"/>
    <property type="project" value="InterPro"/>
</dbReference>
<feature type="coiled-coil region" evidence="1">
    <location>
        <begin position="111"/>
        <end position="148"/>
    </location>
</feature>
<evidence type="ECO:0000313" key="4">
    <source>
        <dbReference type="Proteomes" id="UP000717996"/>
    </source>
</evidence>
<proteinExistence type="predicted"/>